<dbReference type="EMBL" id="JAWHQM010000072">
    <property type="protein sequence ID" value="KAK5636536.1"/>
    <property type="molecule type" value="Genomic_DNA"/>
</dbReference>
<reference evidence="2 3" key="1">
    <citation type="submission" date="2023-10" db="EMBL/GenBank/DDBJ databases">
        <title>Draft genome sequence of Xylaria bambusicola isolate GMP-LS, the root and basal stem rot pathogen of sugarcane in Indonesia.</title>
        <authorList>
            <person name="Selvaraj P."/>
            <person name="Muralishankar V."/>
            <person name="Muruganantham S."/>
            <person name="Sp S."/>
            <person name="Haryani S."/>
            <person name="Lau K.J.X."/>
            <person name="Naqvi N.I."/>
        </authorList>
    </citation>
    <scope>NUCLEOTIDE SEQUENCE [LARGE SCALE GENOMIC DNA]</scope>
    <source>
        <strain evidence="2">GMP-LS</strain>
    </source>
</reference>
<comment type="caution">
    <text evidence="2">The sequence shown here is derived from an EMBL/GenBank/DDBJ whole genome shotgun (WGS) entry which is preliminary data.</text>
</comment>
<evidence type="ECO:0000313" key="3">
    <source>
        <dbReference type="Proteomes" id="UP001305414"/>
    </source>
</evidence>
<sequence>MARLLTMIDTGGYGDGQGQLQHRRQHHRGLEWAKHREPGRRVMRAQTVQEIQRKGQATRRRELP</sequence>
<dbReference type="AlphaFoldDB" id="A0AAN7V0E0"/>
<organism evidence="2 3">
    <name type="scientific">Xylaria bambusicola</name>
    <dbReference type="NCBI Taxonomy" id="326684"/>
    <lineage>
        <taxon>Eukaryota</taxon>
        <taxon>Fungi</taxon>
        <taxon>Dikarya</taxon>
        <taxon>Ascomycota</taxon>
        <taxon>Pezizomycotina</taxon>
        <taxon>Sordariomycetes</taxon>
        <taxon>Xylariomycetidae</taxon>
        <taxon>Xylariales</taxon>
        <taxon>Xylariaceae</taxon>
        <taxon>Xylaria</taxon>
    </lineage>
</organism>
<protein>
    <submittedName>
        <fullName evidence="2">Uncharacterized protein</fullName>
    </submittedName>
</protein>
<keyword evidence="3" id="KW-1185">Reference proteome</keyword>
<evidence type="ECO:0000256" key="1">
    <source>
        <dbReference type="SAM" id="MobiDB-lite"/>
    </source>
</evidence>
<gene>
    <name evidence="2" type="ORF">RRF57_012248</name>
</gene>
<dbReference type="Proteomes" id="UP001305414">
    <property type="component" value="Unassembled WGS sequence"/>
</dbReference>
<name>A0AAN7V0E0_9PEZI</name>
<evidence type="ECO:0000313" key="2">
    <source>
        <dbReference type="EMBL" id="KAK5636536.1"/>
    </source>
</evidence>
<proteinExistence type="predicted"/>
<accession>A0AAN7V0E0</accession>
<feature type="region of interest" description="Disordered" evidence="1">
    <location>
        <begin position="8"/>
        <end position="27"/>
    </location>
</feature>